<comment type="similarity">
    <text evidence="1">Belongs to the CapA family.</text>
</comment>
<keyword evidence="3" id="KW-0472">Membrane</keyword>
<dbReference type="PANTHER" id="PTHR33393:SF12">
    <property type="entry name" value="CAPSULE BIOSYNTHESIS PROTEIN CAPA"/>
    <property type="match status" value="1"/>
</dbReference>
<evidence type="ECO:0000256" key="2">
    <source>
        <dbReference type="SAM" id="MobiDB-lite"/>
    </source>
</evidence>
<organism evidence="5 6">
    <name type="scientific">Lachnoclostridium phocaeense</name>
    <dbReference type="NCBI Taxonomy" id="1871021"/>
    <lineage>
        <taxon>Bacteria</taxon>
        <taxon>Bacillati</taxon>
        <taxon>Bacillota</taxon>
        <taxon>Clostridia</taxon>
        <taxon>Lachnospirales</taxon>
        <taxon>Lachnospiraceae</taxon>
    </lineage>
</organism>
<evidence type="ECO:0000313" key="5">
    <source>
        <dbReference type="EMBL" id="HJF93284.1"/>
    </source>
</evidence>
<comment type="caution">
    <text evidence="5">The sequence shown here is derived from an EMBL/GenBank/DDBJ whole genome shotgun (WGS) entry which is preliminary data.</text>
</comment>
<evidence type="ECO:0000256" key="3">
    <source>
        <dbReference type="SAM" id="Phobius"/>
    </source>
</evidence>
<gene>
    <name evidence="5" type="ORF">K8V82_00640</name>
</gene>
<reference evidence="5" key="2">
    <citation type="submission" date="2021-09" db="EMBL/GenBank/DDBJ databases">
        <authorList>
            <person name="Gilroy R."/>
        </authorList>
    </citation>
    <scope>NUCLEOTIDE SEQUENCE</scope>
    <source>
        <strain evidence="5">ChiSjej5B23-16112</strain>
    </source>
</reference>
<dbReference type="AlphaFoldDB" id="A0A921HZQ4"/>
<dbReference type="SMART" id="SM00854">
    <property type="entry name" value="PGA_cap"/>
    <property type="match status" value="1"/>
</dbReference>
<accession>A0A921HZQ4</accession>
<keyword evidence="3" id="KW-0812">Transmembrane</keyword>
<feature type="region of interest" description="Disordered" evidence="2">
    <location>
        <begin position="1"/>
        <end position="44"/>
    </location>
</feature>
<evidence type="ECO:0000256" key="1">
    <source>
        <dbReference type="ARBA" id="ARBA00005662"/>
    </source>
</evidence>
<dbReference type="Proteomes" id="UP000769156">
    <property type="component" value="Unassembled WGS sequence"/>
</dbReference>
<sequence length="477" mass="52606">MPDPKYRFKREMSEFENHRKRAREMQRAEEAREQAAAEVRRSRKRSRKKNDQKFFLFVFATIILGIAAAALLSVFFPAEGQESKKEKAQPASAQAQTYTPATATWTAAGDIVFHLPFLESGVYLNSSDGSYNYNAIFDYCRPLLEEADFSTVTMETSLAGEEAGYSGYPMFKAPDALADALAGGGFDMVNLASNHVYDGLDDGFQRTMDVLQQRNLQYIGTRRDENQKKYNVVDVNGIKVGVLSYVYETTAQSGSKSINGIPLSDTASALINSFDPSNPDPFYSEVETSLSAMKEEGVQYTIAYMHWGTEYQTQQSEEQTQIAQKLCDMGIDTLIGSHPHVIQPVDVLTSADGEHQMLCAYAIGNFLSNQRAEYMQAEMPTGETEDSYMLTLTLSSDEKGKVTLTDAAFTPMWTYRYETDAGAAFAVLPVNDTSTLEETTGLSGIKEEADESAARTQAIIGAGVEKVKAALPLKSAI</sequence>
<feature type="compositionally biased region" description="Basic and acidic residues" evidence="2">
    <location>
        <begin position="1"/>
        <end position="40"/>
    </location>
</feature>
<proteinExistence type="inferred from homology"/>
<protein>
    <submittedName>
        <fullName evidence="5">CapA family protein</fullName>
    </submittedName>
</protein>
<dbReference type="SUPFAM" id="SSF56300">
    <property type="entry name" value="Metallo-dependent phosphatases"/>
    <property type="match status" value="1"/>
</dbReference>
<evidence type="ECO:0000313" key="6">
    <source>
        <dbReference type="Proteomes" id="UP000769156"/>
    </source>
</evidence>
<feature type="transmembrane region" description="Helical" evidence="3">
    <location>
        <begin position="54"/>
        <end position="76"/>
    </location>
</feature>
<feature type="domain" description="Capsule synthesis protein CapA" evidence="4">
    <location>
        <begin position="104"/>
        <end position="370"/>
    </location>
</feature>
<dbReference type="InterPro" id="IPR029052">
    <property type="entry name" value="Metallo-depent_PP-like"/>
</dbReference>
<dbReference type="PANTHER" id="PTHR33393">
    <property type="entry name" value="POLYGLUTAMINE SYNTHESIS ACCESSORY PROTEIN RV0574C-RELATED"/>
    <property type="match status" value="1"/>
</dbReference>
<reference evidence="5" key="1">
    <citation type="journal article" date="2021" name="PeerJ">
        <title>Extensive microbial diversity within the chicken gut microbiome revealed by metagenomics and culture.</title>
        <authorList>
            <person name="Gilroy R."/>
            <person name="Ravi A."/>
            <person name="Getino M."/>
            <person name="Pursley I."/>
            <person name="Horton D.L."/>
            <person name="Alikhan N.F."/>
            <person name="Baker D."/>
            <person name="Gharbi K."/>
            <person name="Hall N."/>
            <person name="Watson M."/>
            <person name="Adriaenssens E.M."/>
            <person name="Foster-Nyarko E."/>
            <person name="Jarju S."/>
            <person name="Secka A."/>
            <person name="Antonio M."/>
            <person name="Oren A."/>
            <person name="Chaudhuri R.R."/>
            <person name="La Ragione R."/>
            <person name="Hildebrand F."/>
            <person name="Pallen M.J."/>
        </authorList>
    </citation>
    <scope>NUCLEOTIDE SEQUENCE</scope>
    <source>
        <strain evidence="5">ChiSjej5B23-16112</strain>
    </source>
</reference>
<dbReference type="InterPro" id="IPR019079">
    <property type="entry name" value="Capsule_synth_CapA"/>
</dbReference>
<keyword evidence="3" id="KW-1133">Transmembrane helix</keyword>
<name>A0A921HZQ4_9FIRM</name>
<dbReference type="InterPro" id="IPR052169">
    <property type="entry name" value="CW_Biosynth-Accessory"/>
</dbReference>
<dbReference type="Pfam" id="PF09587">
    <property type="entry name" value="PGA_cap"/>
    <property type="match status" value="1"/>
</dbReference>
<evidence type="ECO:0000259" key="4">
    <source>
        <dbReference type="SMART" id="SM00854"/>
    </source>
</evidence>
<dbReference type="EMBL" id="DYVY01000014">
    <property type="protein sequence ID" value="HJF93284.1"/>
    <property type="molecule type" value="Genomic_DNA"/>
</dbReference>
<dbReference type="Gene3D" id="3.60.21.10">
    <property type="match status" value="1"/>
</dbReference>